<dbReference type="GO" id="GO:0005634">
    <property type="term" value="C:nucleus"/>
    <property type="evidence" value="ECO:0007669"/>
    <property type="project" value="TreeGrafter"/>
</dbReference>
<dbReference type="InterPro" id="IPR006931">
    <property type="entry name" value="Calcipressin"/>
</dbReference>
<dbReference type="Pfam" id="PF04847">
    <property type="entry name" value="Calcipressin"/>
    <property type="match status" value="1"/>
</dbReference>
<keyword evidence="3" id="KW-0812">Transmembrane</keyword>
<evidence type="ECO:0000256" key="3">
    <source>
        <dbReference type="SAM" id="Phobius"/>
    </source>
</evidence>
<reference evidence="4 5" key="1">
    <citation type="submission" date="2015-08" db="EMBL/GenBank/DDBJ databases">
        <title>Genome sequencing of Penicillium nordicum.</title>
        <authorList>
            <person name="Nguyen H.D."/>
            <person name="Seifert K.A."/>
        </authorList>
    </citation>
    <scope>NUCLEOTIDE SEQUENCE [LARGE SCALE GENOMIC DNA]</scope>
    <source>
        <strain evidence="4 5">DAOMC 185683</strain>
    </source>
</reference>
<dbReference type="Gene3D" id="3.30.70.330">
    <property type="match status" value="1"/>
</dbReference>
<feature type="compositionally biased region" description="Polar residues" evidence="2">
    <location>
        <begin position="276"/>
        <end position="293"/>
    </location>
</feature>
<comment type="similarity">
    <text evidence="1">Belongs to the RCAN family.</text>
</comment>
<dbReference type="STRING" id="229535.A0A0M8P5J0"/>
<evidence type="ECO:0008006" key="6">
    <source>
        <dbReference type="Google" id="ProtNLM"/>
    </source>
</evidence>
<dbReference type="FunFam" id="3.30.70.330:FF:000503">
    <property type="entry name" value="Calcineurin binding protein, putative"/>
    <property type="match status" value="1"/>
</dbReference>
<feature type="region of interest" description="Disordered" evidence="2">
    <location>
        <begin position="331"/>
        <end position="350"/>
    </location>
</feature>
<gene>
    <name evidence="4" type="ORF">ACN38_g8002</name>
</gene>
<dbReference type="SUPFAM" id="SSF54928">
    <property type="entry name" value="RNA-binding domain, RBD"/>
    <property type="match status" value="1"/>
</dbReference>
<dbReference type="PANTHER" id="PTHR10300:SF14">
    <property type="entry name" value="PROTEIN SARAH"/>
    <property type="match status" value="1"/>
</dbReference>
<evidence type="ECO:0000313" key="5">
    <source>
        <dbReference type="Proteomes" id="UP000037696"/>
    </source>
</evidence>
<dbReference type="PANTHER" id="PTHR10300">
    <property type="entry name" value="CALCIPRESSIN"/>
    <property type="match status" value="1"/>
</dbReference>
<dbReference type="GO" id="GO:0003676">
    <property type="term" value="F:nucleic acid binding"/>
    <property type="evidence" value="ECO:0007669"/>
    <property type="project" value="InterPro"/>
</dbReference>
<dbReference type="Proteomes" id="UP000037696">
    <property type="component" value="Unassembled WGS sequence"/>
</dbReference>
<comment type="caution">
    <text evidence="4">The sequence shown here is derived from an EMBL/GenBank/DDBJ whole genome shotgun (WGS) entry which is preliminary data.</text>
</comment>
<sequence>MFRQKRGGVSVERGHGVVAGASQKGGLTECNMWLLYLVATSFIFSLSNFLPTFNLKYIHNTHTHTYKMTTSASSPCSLPSSRTLTGTSHKPRPSLSLDIANMPALSQPTPPSNTLLITDLHDLLVFQPPALEEIRNQITTVAPLNSFSPLPSMRRIVCSFHNDSDATAVRKLLDGKRLLNRDVHPRIYFGEPTALLDGGRPKLLEAPQVSKMFFISPPPSPPHGWVVRNEDPPNKEVHATDLAHALSMLKTDQMQPETSAIDPATPVSISSDKRTSSWPLAGSQQRSRSSTIIYNPEDHGGSPNLPAVMVEDMTLDVEDEDVDMDAMSPIEMSVNQMPPKTSRPPVELME</sequence>
<keyword evidence="3" id="KW-1133">Transmembrane helix</keyword>
<dbReference type="GO" id="GO:0008597">
    <property type="term" value="F:calcium-dependent protein serine/threonine phosphatase regulator activity"/>
    <property type="evidence" value="ECO:0007669"/>
    <property type="project" value="TreeGrafter"/>
</dbReference>
<keyword evidence="3" id="KW-0472">Membrane</keyword>
<dbReference type="GO" id="GO:0019722">
    <property type="term" value="P:calcium-mediated signaling"/>
    <property type="evidence" value="ECO:0007669"/>
    <property type="project" value="InterPro"/>
</dbReference>
<dbReference type="AlphaFoldDB" id="A0A0M8P5J0"/>
<dbReference type="OrthoDB" id="17212at2759"/>
<organism evidence="4 5">
    <name type="scientific">Penicillium nordicum</name>
    <dbReference type="NCBI Taxonomy" id="229535"/>
    <lineage>
        <taxon>Eukaryota</taxon>
        <taxon>Fungi</taxon>
        <taxon>Dikarya</taxon>
        <taxon>Ascomycota</taxon>
        <taxon>Pezizomycotina</taxon>
        <taxon>Eurotiomycetes</taxon>
        <taxon>Eurotiomycetidae</taxon>
        <taxon>Eurotiales</taxon>
        <taxon>Aspergillaceae</taxon>
        <taxon>Penicillium</taxon>
    </lineage>
</organism>
<protein>
    <recommendedName>
        <fullName evidence="6">Calcipressin</fullName>
    </recommendedName>
</protein>
<dbReference type="GO" id="GO:0005737">
    <property type="term" value="C:cytoplasm"/>
    <property type="evidence" value="ECO:0007669"/>
    <property type="project" value="TreeGrafter"/>
</dbReference>
<proteinExistence type="inferred from homology"/>
<dbReference type="InterPro" id="IPR035979">
    <property type="entry name" value="RBD_domain_sf"/>
</dbReference>
<feature type="transmembrane region" description="Helical" evidence="3">
    <location>
        <begin position="33"/>
        <end position="50"/>
    </location>
</feature>
<name>A0A0M8P5J0_9EURO</name>
<evidence type="ECO:0000256" key="1">
    <source>
        <dbReference type="ARBA" id="ARBA00008209"/>
    </source>
</evidence>
<accession>A0A0M8P5J0</accession>
<evidence type="ECO:0000256" key="2">
    <source>
        <dbReference type="SAM" id="MobiDB-lite"/>
    </source>
</evidence>
<dbReference type="EMBL" id="LHQQ01000141">
    <property type="protein sequence ID" value="KOS41131.1"/>
    <property type="molecule type" value="Genomic_DNA"/>
</dbReference>
<keyword evidence="5" id="KW-1185">Reference proteome</keyword>
<feature type="region of interest" description="Disordered" evidence="2">
    <location>
        <begin position="252"/>
        <end position="305"/>
    </location>
</feature>
<dbReference type="InterPro" id="IPR012677">
    <property type="entry name" value="Nucleotide-bd_a/b_plait_sf"/>
</dbReference>
<evidence type="ECO:0000313" key="4">
    <source>
        <dbReference type="EMBL" id="KOS41131.1"/>
    </source>
</evidence>